<dbReference type="SUPFAM" id="SSF53850">
    <property type="entry name" value="Periplasmic binding protein-like II"/>
    <property type="match status" value="1"/>
</dbReference>
<evidence type="ECO:0000313" key="4">
    <source>
        <dbReference type="Proteomes" id="UP000269923"/>
    </source>
</evidence>
<gene>
    <name evidence="3" type="ORF">EII21_00140</name>
</gene>
<dbReference type="Gene3D" id="3.40.190.10">
    <property type="entry name" value="Periplasmic binding protein-like II"/>
    <property type="match status" value="2"/>
</dbReference>
<dbReference type="Pfam" id="PF00497">
    <property type="entry name" value="SBP_bac_3"/>
    <property type="match status" value="1"/>
</dbReference>
<dbReference type="EMBL" id="RQYC01000001">
    <property type="protein sequence ID" value="RRD91482.1"/>
    <property type="molecule type" value="Genomic_DNA"/>
</dbReference>
<dbReference type="OrthoDB" id="8611270at2"/>
<sequence length="290" mass="32031">MCCPDSDGVVPARIKKAYFTAVNGGVSNQKGILMKRLLSVFLLLPCLQGCSPEDAPAADAPAPKTQYRVFIEQSHPPFIMHGGDQASGFEYEILEAIGKKEGFSLHYTPYLWAELFDALQQGKADIISAGITVTDARKSKMLFANPHFETESVLLVHKNSNIKSFNDIIGKKIAAKKGTVQEQIVQQYQKGYGQVVDIPTTWMSVSRTMTAQTDGAVGDFGVMQYYTKQYGSQYGLELIRDPKAVKEQLAFAVKLGNSELQGKLNSGLAKIKADGSYERIYQKWFGETHK</sequence>
<keyword evidence="1" id="KW-0732">Signal</keyword>
<dbReference type="AlphaFoldDB" id="A0A3P2A7L2"/>
<organism evidence="3 4">
    <name type="scientific">Conchiformibius steedae</name>
    <dbReference type="NCBI Taxonomy" id="153493"/>
    <lineage>
        <taxon>Bacteria</taxon>
        <taxon>Pseudomonadati</taxon>
        <taxon>Pseudomonadota</taxon>
        <taxon>Betaproteobacteria</taxon>
        <taxon>Neisseriales</taxon>
        <taxon>Neisseriaceae</taxon>
        <taxon>Conchiformibius</taxon>
    </lineage>
</organism>
<evidence type="ECO:0000256" key="1">
    <source>
        <dbReference type="ARBA" id="ARBA00022729"/>
    </source>
</evidence>
<comment type="caution">
    <text evidence="3">The sequence shown here is derived from an EMBL/GenBank/DDBJ whole genome shotgun (WGS) entry which is preliminary data.</text>
</comment>
<feature type="domain" description="Solute-binding protein family 3/N-terminal" evidence="2">
    <location>
        <begin position="66"/>
        <end position="288"/>
    </location>
</feature>
<evidence type="ECO:0000259" key="2">
    <source>
        <dbReference type="SMART" id="SM00062"/>
    </source>
</evidence>
<dbReference type="STRING" id="1121352.GCA_000620925_00638"/>
<dbReference type="SMART" id="SM00062">
    <property type="entry name" value="PBPb"/>
    <property type="match status" value="1"/>
</dbReference>
<keyword evidence="4" id="KW-1185">Reference proteome</keyword>
<name>A0A3P2A7L2_9NEIS</name>
<evidence type="ECO:0000313" key="3">
    <source>
        <dbReference type="EMBL" id="RRD91482.1"/>
    </source>
</evidence>
<dbReference type="PANTHER" id="PTHR35936">
    <property type="entry name" value="MEMBRANE-BOUND LYTIC MUREIN TRANSGLYCOSYLASE F"/>
    <property type="match status" value="1"/>
</dbReference>
<dbReference type="Proteomes" id="UP000269923">
    <property type="component" value="Unassembled WGS sequence"/>
</dbReference>
<dbReference type="InterPro" id="IPR001638">
    <property type="entry name" value="Solute-binding_3/MltF_N"/>
</dbReference>
<protein>
    <submittedName>
        <fullName evidence="3">Amino acid ABC transporter substrate-binding protein</fullName>
    </submittedName>
</protein>
<reference evidence="3 4" key="1">
    <citation type="submission" date="2018-11" db="EMBL/GenBank/DDBJ databases">
        <title>Genomes From Bacteria Associated with the Canine Oral Cavity: a Test Case for Automated Genome-Based Taxonomic Assignment.</title>
        <authorList>
            <person name="Coil D.A."/>
            <person name="Jospin G."/>
            <person name="Darling A.E."/>
            <person name="Wallis C."/>
            <person name="Davis I.J."/>
            <person name="Harris S."/>
            <person name="Eisen J.A."/>
            <person name="Holcombe L.J."/>
            <person name="O'Flynn C."/>
        </authorList>
    </citation>
    <scope>NUCLEOTIDE SEQUENCE [LARGE SCALE GENOMIC DNA]</scope>
    <source>
        <strain evidence="3 4">COT-280</strain>
    </source>
</reference>
<proteinExistence type="predicted"/>
<accession>A0A3P2A7L2</accession>